<protein>
    <submittedName>
        <fullName evidence="1">Uncharacterized protein</fullName>
    </submittedName>
</protein>
<dbReference type="Proteomes" id="UP000316095">
    <property type="component" value="Unassembled WGS sequence"/>
</dbReference>
<dbReference type="EMBL" id="SJPG01000001">
    <property type="protein sequence ID" value="TWT62547.1"/>
    <property type="molecule type" value="Genomic_DNA"/>
</dbReference>
<reference evidence="1 2" key="1">
    <citation type="submission" date="2019-02" db="EMBL/GenBank/DDBJ databases">
        <title>Deep-cultivation of Planctomycetes and their phenomic and genomic characterization uncovers novel biology.</title>
        <authorList>
            <person name="Wiegand S."/>
            <person name="Jogler M."/>
            <person name="Boedeker C."/>
            <person name="Pinto D."/>
            <person name="Vollmers J."/>
            <person name="Rivas-Marin E."/>
            <person name="Kohn T."/>
            <person name="Peeters S.H."/>
            <person name="Heuer A."/>
            <person name="Rast P."/>
            <person name="Oberbeckmann S."/>
            <person name="Bunk B."/>
            <person name="Jeske O."/>
            <person name="Meyerdierks A."/>
            <person name="Storesund J.E."/>
            <person name="Kallscheuer N."/>
            <person name="Luecker S."/>
            <person name="Lage O.M."/>
            <person name="Pohl T."/>
            <person name="Merkel B.J."/>
            <person name="Hornburger P."/>
            <person name="Mueller R.-W."/>
            <person name="Bruemmer F."/>
            <person name="Labrenz M."/>
            <person name="Spormann A.M."/>
            <person name="Op Den Camp H."/>
            <person name="Overmann J."/>
            <person name="Amann R."/>
            <person name="Jetten M.S.M."/>
            <person name="Mascher T."/>
            <person name="Medema M.H."/>
            <person name="Devos D.P."/>
            <person name="Kaster A.-K."/>
            <person name="Ovreas L."/>
            <person name="Rohde M."/>
            <person name="Galperin M.Y."/>
            <person name="Jogler C."/>
        </authorList>
    </citation>
    <scope>NUCLEOTIDE SEQUENCE [LARGE SCALE GENOMIC DNA]</scope>
    <source>
        <strain evidence="1 2">Pan54</strain>
    </source>
</reference>
<name>A0A5C5XHH9_9PLAN</name>
<comment type="caution">
    <text evidence="1">The sequence shown here is derived from an EMBL/GenBank/DDBJ whole genome shotgun (WGS) entry which is preliminary data.</text>
</comment>
<keyword evidence="2" id="KW-1185">Reference proteome</keyword>
<evidence type="ECO:0000313" key="2">
    <source>
        <dbReference type="Proteomes" id="UP000316095"/>
    </source>
</evidence>
<organism evidence="1 2">
    <name type="scientific">Rubinisphaera italica</name>
    <dbReference type="NCBI Taxonomy" id="2527969"/>
    <lineage>
        <taxon>Bacteria</taxon>
        <taxon>Pseudomonadati</taxon>
        <taxon>Planctomycetota</taxon>
        <taxon>Planctomycetia</taxon>
        <taxon>Planctomycetales</taxon>
        <taxon>Planctomycetaceae</taxon>
        <taxon>Rubinisphaera</taxon>
    </lineage>
</organism>
<dbReference type="AlphaFoldDB" id="A0A5C5XHH9"/>
<evidence type="ECO:0000313" key="1">
    <source>
        <dbReference type="EMBL" id="TWT62547.1"/>
    </source>
</evidence>
<sequence>MEPELNESSNTEIARPDCADVMSTTKWTRMPGKDVRWHANEAQSQKLSEFAGELGAIDEFVSANGIHAIHVLICADGGVISYETGGGKWLHTLQMKTIFRQRVFEMNLVPIEKLGQYLNDAKNTEQNPDSQE</sequence>
<gene>
    <name evidence="1" type="ORF">Pan54_32890</name>
</gene>
<dbReference type="RefSeq" id="WP_146504392.1">
    <property type="nucleotide sequence ID" value="NZ_SJPG01000001.1"/>
</dbReference>
<accession>A0A5C5XHH9</accession>
<dbReference type="OrthoDB" id="9799053at2"/>
<proteinExistence type="predicted"/>